<dbReference type="Proteomes" id="UP000267029">
    <property type="component" value="Unassembled WGS sequence"/>
</dbReference>
<reference evidence="1 2" key="2">
    <citation type="submission" date="2018-10" db="EMBL/GenBank/DDBJ databases">
        <authorList>
            <consortium name="Pathogen Informatics"/>
        </authorList>
    </citation>
    <scope>NUCLEOTIDE SEQUENCE [LARGE SCALE GENOMIC DNA]</scope>
</reference>
<evidence type="ECO:0000313" key="1">
    <source>
        <dbReference type="EMBL" id="VDD74926.1"/>
    </source>
</evidence>
<proteinExistence type="predicted"/>
<evidence type="ECO:0000313" key="3">
    <source>
        <dbReference type="WBParaSite" id="MCOS_0000092801-mRNA-1"/>
    </source>
</evidence>
<organism evidence="3">
    <name type="scientific">Mesocestoides corti</name>
    <name type="common">Flatworm</name>
    <dbReference type="NCBI Taxonomy" id="53468"/>
    <lineage>
        <taxon>Eukaryota</taxon>
        <taxon>Metazoa</taxon>
        <taxon>Spiralia</taxon>
        <taxon>Lophotrochozoa</taxon>
        <taxon>Platyhelminthes</taxon>
        <taxon>Cestoda</taxon>
        <taxon>Eucestoda</taxon>
        <taxon>Cyclophyllidea</taxon>
        <taxon>Mesocestoididae</taxon>
        <taxon>Mesocestoides</taxon>
    </lineage>
</organism>
<dbReference type="WBParaSite" id="MCOS_0000092801-mRNA-1">
    <property type="protein sequence ID" value="MCOS_0000092801-mRNA-1"/>
    <property type="gene ID" value="MCOS_0000092801"/>
</dbReference>
<dbReference type="EMBL" id="UXSR01000098">
    <property type="protein sequence ID" value="VDD74926.1"/>
    <property type="molecule type" value="Genomic_DNA"/>
</dbReference>
<dbReference type="AlphaFoldDB" id="A0A158QSJ3"/>
<name>A0A158QSJ3_MESCO</name>
<protein>
    <submittedName>
        <fullName evidence="1 3">Uncharacterized protein</fullName>
    </submittedName>
</protein>
<evidence type="ECO:0000313" key="2">
    <source>
        <dbReference type="Proteomes" id="UP000267029"/>
    </source>
</evidence>
<accession>A0A158QSJ3</accession>
<keyword evidence="2" id="KW-1185">Reference proteome</keyword>
<gene>
    <name evidence="1" type="ORF">MCOS_LOCUS929</name>
</gene>
<sequence length="217" mass="24559">METLFVPRDDLCNPMGTGDPKCTPDDLLTRGGINLGSMGAGYSHLYFASVVDTLYFEQLEAVQLQARSEHALLWHVCNIQRLHRCVKPIHNLHKALTGRTVESSVTHDASEFRLDHTIWRKGVYEELGTPDMRLQQQRTMLTNDCGGLRRLVLELAWPEMPKNNSPSGTHASVTWRHLEEPSKVLAPPLVFVQHQLTTTPGSELRSQRVTLEKDTRI</sequence>
<reference evidence="3" key="1">
    <citation type="submission" date="2016-04" db="UniProtKB">
        <authorList>
            <consortium name="WormBaseParasite"/>
        </authorList>
    </citation>
    <scope>IDENTIFICATION</scope>
</reference>